<gene>
    <name evidence="1" type="ORF">WMQ36_19120</name>
</gene>
<reference evidence="1 2" key="1">
    <citation type="submission" date="2024-03" db="EMBL/GenBank/DDBJ databases">
        <title>Human intestinal bacterial collection.</title>
        <authorList>
            <person name="Pauvert C."/>
            <person name="Hitch T.C.A."/>
            <person name="Clavel T."/>
        </authorList>
    </citation>
    <scope>NUCLEOTIDE SEQUENCE [LARGE SCALE GENOMIC DNA]</scope>
    <source>
        <strain evidence="1 2">CLA-SR-H021</strain>
    </source>
</reference>
<sequence>MITVFNRKELLVTYSMELQSKARSALEGCGIDYIVDTGGTAARNIGSGPIGVDRLGSNPSCSCEYKIYVNRKDYEKAQAALAGKLK</sequence>
<dbReference type="Proteomes" id="UP001454086">
    <property type="component" value="Unassembled WGS sequence"/>
</dbReference>
<keyword evidence="2" id="KW-1185">Reference proteome</keyword>
<comment type="caution">
    <text evidence="1">The sequence shown here is derived from an EMBL/GenBank/DDBJ whole genome shotgun (WGS) entry which is preliminary data.</text>
</comment>
<accession>A0ABV1DBC3</accession>
<organism evidence="1 2">
    <name type="scientific">Enterocloster hominis</name>
    <name type="common">ex Hitch et al. 2024</name>
    <dbReference type="NCBI Taxonomy" id="1917870"/>
    <lineage>
        <taxon>Bacteria</taxon>
        <taxon>Bacillati</taxon>
        <taxon>Bacillota</taxon>
        <taxon>Clostridia</taxon>
        <taxon>Lachnospirales</taxon>
        <taxon>Lachnospiraceae</taxon>
        <taxon>Enterocloster</taxon>
    </lineage>
</organism>
<proteinExistence type="predicted"/>
<protein>
    <recommendedName>
        <fullName evidence="3">DUF2007 domain-containing protein</fullName>
    </recommendedName>
</protein>
<dbReference type="RefSeq" id="WP_008722904.1">
    <property type="nucleotide sequence ID" value="NZ_JAJFDX010000019.1"/>
</dbReference>
<evidence type="ECO:0000313" key="1">
    <source>
        <dbReference type="EMBL" id="MEQ2427083.1"/>
    </source>
</evidence>
<evidence type="ECO:0008006" key="3">
    <source>
        <dbReference type="Google" id="ProtNLM"/>
    </source>
</evidence>
<dbReference type="EMBL" id="JBBMFM010000087">
    <property type="protein sequence ID" value="MEQ2427083.1"/>
    <property type="molecule type" value="Genomic_DNA"/>
</dbReference>
<evidence type="ECO:0000313" key="2">
    <source>
        <dbReference type="Proteomes" id="UP001454086"/>
    </source>
</evidence>
<name>A0ABV1DBC3_9FIRM</name>